<keyword evidence="3" id="KW-0547">Nucleotide-binding</keyword>
<dbReference type="PANTHER" id="PTHR11088:SF89">
    <property type="entry name" value="TRNA DIMETHYLALLYLTRANSFERASE"/>
    <property type="match status" value="1"/>
</dbReference>
<comment type="similarity">
    <text evidence="1">Belongs to the IPP transferase family.</text>
</comment>
<comment type="caution">
    <text evidence="5">The sequence shown here is derived from an EMBL/GenBank/DDBJ whole genome shotgun (WGS) entry which is preliminary data.</text>
</comment>
<dbReference type="PANTHER" id="PTHR11088">
    <property type="entry name" value="TRNA DIMETHYLALLYLTRANSFERASE"/>
    <property type="match status" value="1"/>
</dbReference>
<dbReference type="GO" id="GO:0005524">
    <property type="term" value="F:ATP binding"/>
    <property type="evidence" value="ECO:0007669"/>
    <property type="project" value="UniProtKB-KW"/>
</dbReference>
<evidence type="ECO:0000313" key="5">
    <source>
        <dbReference type="EMBL" id="PPQ66881.1"/>
    </source>
</evidence>
<evidence type="ECO:0000256" key="1">
    <source>
        <dbReference type="ARBA" id="ARBA00005842"/>
    </source>
</evidence>
<evidence type="ECO:0000256" key="3">
    <source>
        <dbReference type="ARBA" id="ARBA00022741"/>
    </source>
</evidence>
<keyword evidence="4" id="KW-0067">ATP-binding</keyword>
<name>A0A409VKT5_9AGAR</name>
<evidence type="ECO:0008006" key="7">
    <source>
        <dbReference type="Google" id="ProtNLM"/>
    </source>
</evidence>
<evidence type="ECO:0000256" key="4">
    <source>
        <dbReference type="ARBA" id="ARBA00022840"/>
    </source>
</evidence>
<proteinExistence type="inferred from homology"/>
<evidence type="ECO:0000313" key="6">
    <source>
        <dbReference type="Proteomes" id="UP000284706"/>
    </source>
</evidence>
<dbReference type="OrthoDB" id="775260at2759"/>
<sequence>MALSFRPIVAICGTTGVGKSKLAIELALHLNKSSAKFPWRCAKVINADSMQVYSGLDVITNKVPEQERLGVPHLLMDFKLPGEQYVVGDWIKDAVKLIDEMHRNNELPIVVGGTAYWMQHLIFPDRLVSSQTSAASYATRTGWSEEIQPAISSLPPELFSLFENLPQDAPSAKLSPHEAFQLYSLLSALDPDISRRWHWKDTRKVLRNLEIIRETGRRPSDIILEQSTRHLNVKTRFHTLCFWLYAELSELGDRLDARVDDMISQGLIDEVQRLRQLADTHTTDHSQSNDYTLGIYQSIGYKEFCAYLEAPSDSSFQRALERMKISTRQYAKRQISWIRNKLIPAVEETKSNEQYFPFYLLDATERTDASHRDLRWYSRIPFEFPRNWRKTLNKHLVFLSQDWHSLPDPKCLSPTALRLLSVEAKDVKPTSMLEARKRRVCAVCTLQEDRPVMIEEGAEWLAHQHSRTHRKLASKRNLGRHSCNLREPDGQAGDFLICFRPGPDLFT</sequence>
<protein>
    <recommendedName>
        <fullName evidence="7">tRNA dimethylallyltransferase</fullName>
    </recommendedName>
</protein>
<dbReference type="Proteomes" id="UP000284706">
    <property type="component" value="Unassembled WGS sequence"/>
</dbReference>
<dbReference type="EMBL" id="NHYE01005619">
    <property type="protein sequence ID" value="PPQ66881.1"/>
    <property type="molecule type" value="Genomic_DNA"/>
</dbReference>
<dbReference type="InParanoid" id="A0A409VKT5"/>
<dbReference type="Gene3D" id="3.40.50.300">
    <property type="entry name" value="P-loop containing nucleotide triphosphate hydrolases"/>
    <property type="match status" value="1"/>
</dbReference>
<organism evidence="5 6">
    <name type="scientific">Gymnopilus dilepis</name>
    <dbReference type="NCBI Taxonomy" id="231916"/>
    <lineage>
        <taxon>Eukaryota</taxon>
        <taxon>Fungi</taxon>
        <taxon>Dikarya</taxon>
        <taxon>Basidiomycota</taxon>
        <taxon>Agaricomycotina</taxon>
        <taxon>Agaricomycetes</taxon>
        <taxon>Agaricomycetidae</taxon>
        <taxon>Agaricales</taxon>
        <taxon>Agaricineae</taxon>
        <taxon>Hymenogastraceae</taxon>
        <taxon>Gymnopilus</taxon>
    </lineage>
</organism>
<dbReference type="Gene3D" id="1.10.20.140">
    <property type="match status" value="1"/>
</dbReference>
<dbReference type="FunCoup" id="A0A409VKT5">
    <property type="interactions" value="426"/>
</dbReference>
<dbReference type="InterPro" id="IPR018022">
    <property type="entry name" value="IPT"/>
</dbReference>
<dbReference type="AlphaFoldDB" id="A0A409VKT5"/>
<dbReference type="STRING" id="231916.A0A409VKT5"/>
<accession>A0A409VKT5</accession>
<gene>
    <name evidence="5" type="ORF">CVT26_009821</name>
</gene>
<dbReference type="HAMAP" id="MF_00185">
    <property type="entry name" value="IPP_trans"/>
    <property type="match status" value="1"/>
</dbReference>
<dbReference type="SUPFAM" id="SSF52540">
    <property type="entry name" value="P-loop containing nucleoside triphosphate hydrolases"/>
    <property type="match status" value="2"/>
</dbReference>
<dbReference type="InterPro" id="IPR039657">
    <property type="entry name" value="Dimethylallyltransferase"/>
</dbReference>
<dbReference type="InterPro" id="IPR027417">
    <property type="entry name" value="P-loop_NTPase"/>
</dbReference>
<dbReference type="GO" id="GO:0006400">
    <property type="term" value="P:tRNA modification"/>
    <property type="evidence" value="ECO:0007669"/>
    <property type="project" value="TreeGrafter"/>
</dbReference>
<dbReference type="GO" id="GO:0005739">
    <property type="term" value="C:mitochondrion"/>
    <property type="evidence" value="ECO:0007669"/>
    <property type="project" value="TreeGrafter"/>
</dbReference>
<keyword evidence="6" id="KW-1185">Reference proteome</keyword>
<keyword evidence="2" id="KW-0808">Transferase</keyword>
<dbReference type="Pfam" id="PF01715">
    <property type="entry name" value="IPPT"/>
    <property type="match status" value="1"/>
</dbReference>
<evidence type="ECO:0000256" key="2">
    <source>
        <dbReference type="ARBA" id="ARBA00022679"/>
    </source>
</evidence>
<dbReference type="GO" id="GO:0052381">
    <property type="term" value="F:tRNA dimethylallyltransferase activity"/>
    <property type="evidence" value="ECO:0007669"/>
    <property type="project" value="InterPro"/>
</dbReference>
<reference evidence="5 6" key="1">
    <citation type="journal article" date="2018" name="Evol. Lett.">
        <title>Horizontal gene cluster transfer increased hallucinogenic mushroom diversity.</title>
        <authorList>
            <person name="Reynolds H.T."/>
            <person name="Vijayakumar V."/>
            <person name="Gluck-Thaler E."/>
            <person name="Korotkin H.B."/>
            <person name="Matheny P.B."/>
            <person name="Slot J.C."/>
        </authorList>
    </citation>
    <scope>NUCLEOTIDE SEQUENCE [LARGE SCALE GENOMIC DNA]</scope>
    <source>
        <strain evidence="5 6">SRW20</strain>
    </source>
</reference>